<sequence>MESDSARHQTPEGSSSAAEARLALSTLDADSATLAQRVATPWWYHLALGGTVALFVGSQALPAAAASACVVLGVVALPLVVTTYARRYGFSLSEPAGPRSRRLLLMSVGVLLAAMLATVVIKISGVSPSWSLVAALVAFLATVLLSRRYDVALRREIAGGGSGNP</sequence>
<protein>
    <submittedName>
        <fullName evidence="2">Flp pilus assembly protein TadB</fullName>
    </submittedName>
</protein>
<keyword evidence="1" id="KW-0812">Transmembrane</keyword>
<accession>A0ABR9JDH7</accession>
<feature type="transmembrane region" description="Helical" evidence="1">
    <location>
        <begin position="103"/>
        <end position="123"/>
    </location>
</feature>
<keyword evidence="1" id="KW-1133">Transmembrane helix</keyword>
<dbReference type="EMBL" id="JADBED010000001">
    <property type="protein sequence ID" value="MBE1523990.1"/>
    <property type="molecule type" value="Genomic_DNA"/>
</dbReference>
<reference evidence="2 3" key="1">
    <citation type="submission" date="2020-10" db="EMBL/GenBank/DDBJ databases">
        <title>Sequencing the genomes of 1000 actinobacteria strains.</title>
        <authorList>
            <person name="Klenk H.-P."/>
        </authorList>
    </citation>
    <scope>NUCLEOTIDE SEQUENCE [LARGE SCALE GENOMIC DNA]</scope>
    <source>
        <strain evidence="2 3">DSM 15666</strain>
    </source>
</reference>
<dbReference type="RefSeq" id="WP_192595066.1">
    <property type="nucleotide sequence ID" value="NZ_BAAALJ010000020.1"/>
</dbReference>
<keyword evidence="3" id="KW-1185">Reference proteome</keyword>
<gene>
    <name evidence="2" type="ORF">H4W27_001108</name>
</gene>
<evidence type="ECO:0000313" key="2">
    <source>
        <dbReference type="EMBL" id="MBE1523990.1"/>
    </source>
</evidence>
<keyword evidence="1" id="KW-0472">Membrane</keyword>
<feature type="transmembrane region" description="Helical" evidence="1">
    <location>
        <begin position="60"/>
        <end position="82"/>
    </location>
</feature>
<proteinExistence type="predicted"/>
<organism evidence="2 3">
    <name type="scientific">Nesterenkonia lutea</name>
    <dbReference type="NCBI Taxonomy" id="272919"/>
    <lineage>
        <taxon>Bacteria</taxon>
        <taxon>Bacillati</taxon>
        <taxon>Actinomycetota</taxon>
        <taxon>Actinomycetes</taxon>
        <taxon>Micrococcales</taxon>
        <taxon>Micrococcaceae</taxon>
        <taxon>Nesterenkonia</taxon>
    </lineage>
</organism>
<dbReference type="Proteomes" id="UP000643525">
    <property type="component" value="Unassembled WGS sequence"/>
</dbReference>
<comment type="caution">
    <text evidence="2">The sequence shown here is derived from an EMBL/GenBank/DDBJ whole genome shotgun (WGS) entry which is preliminary data.</text>
</comment>
<name>A0ABR9JDH7_9MICC</name>
<feature type="transmembrane region" description="Helical" evidence="1">
    <location>
        <begin position="129"/>
        <end position="146"/>
    </location>
</feature>
<evidence type="ECO:0000313" key="3">
    <source>
        <dbReference type="Proteomes" id="UP000643525"/>
    </source>
</evidence>
<evidence type="ECO:0000256" key="1">
    <source>
        <dbReference type="SAM" id="Phobius"/>
    </source>
</evidence>